<evidence type="ECO:0000313" key="4">
    <source>
        <dbReference type="Proteomes" id="UP000683000"/>
    </source>
</evidence>
<dbReference type="PANTHER" id="PTHR12978:SF0">
    <property type="entry name" value="M7GPPPX DIPHOSPHATASE"/>
    <property type="match status" value="1"/>
</dbReference>
<gene>
    <name evidence="3" type="ORF">JVT61DRAFT_15089</name>
</gene>
<dbReference type="PANTHER" id="PTHR12978">
    <property type="entry name" value="HISTIDINE TRIAD HIT PROTEIN MEMBER"/>
    <property type="match status" value="1"/>
</dbReference>
<proteinExistence type="inferred from homology"/>
<dbReference type="InterPro" id="IPR011145">
    <property type="entry name" value="Scavenger_mRNA_decap_enz_N"/>
</dbReference>
<feature type="region of interest" description="Disordered" evidence="2">
    <location>
        <begin position="44"/>
        <end position="64"/>
    </location>
</feature>
<dbReference type="SUPFAM" id="SSF54197">
    <property type="entry name" value="HIT-like"/>
    <property type="match status" value="1"/>
</dbReference>
<sequence length="353" mass="39940">MDSSSSNDIPFPYDLEAFAFERNLDESPNFHFLIVLGTFPVPPSTSNDNDSDANSTGPSAGTQTSVTRLPAILRIERTAFSPTFADRLSTGIVASTKRIGHTDIYAWWHGWLAHKDFEDMPDVMIRVIFPATEVHIRKYTKQEQIMVTETPELYRTLVTPYMDAFPASRTQWVRDVLDGTAEADAVLCRTPHFLIMPDMKWDPNGPISSLYLLAIVADPTLRSLRDLRGGPNAHIGLLEEIRAKAYDVVKVRWGLPRGALRMYVHYQPSYYHFHVHIVHASQNGMMGMAVGQAHLLDDIISMLKHSPNILAELTLTYGLGSQHGLTMQWSLHKQTWNRLTNETTIRADLERVR</sequence>
<evidence type="ECO:0000256" key="1">
    <source>
        <dbReference type="ARBA" id="ARBA00010208"/>
    </source>
</evidence>
<dbReference type="GO" id="GO:0005634">
    <property type="term" value="C:nucleus"/>
    <property type="evidence" value="ECO:0007669"/>
    <property type="project" value="TreeGrafter"/>
</dbReference>
<dbReference type="Gene3D" id="3.30.200.40">
    <property type="entry name" value="Scavenger mRNA decapping enzyme, N-terminal domain"/>
    <property type="match status" value="1"/>
</dbReference>
<dbReference type="GO" id="GO:0000290">
    <property type="term" value="P:deadenylation-dependent decapping of nuclear-transcribed mRNA"/>
    <property type="evidence" value="ECO:0007669"/>
    <property type="project" value="InterPro"/>
</dbReference>
<dbReference type="Proteomes" id="UP000683000">
    <property type="component" value="Unassembled WGS sequence"/>
</dbReference>
<dbReference type="GO" id="GO:0000340">
    <property type="term" value="F:RNA 7-methylguanosine cap binding"/>
    <property type="evidence" value="ECO:0007669"/>
    <property type="project" value="TreeGrafter"/>
</dbReference>
<dbReference type="GO" id="GO:0016787">
    <property type="term" value="F:hydrolase activity"/>
    <property type="evidence" value="ECO:0007669"/>
    <property type="project" value="InterPro"/>
</dbReference>
<reference evidence="3" key="1">
    <citation type="submission" date="2021-03" db="EMBL/GenBank/DDBJ databases">
        <title>Evolutionary innovations through gain and loss of genes in the ectomycorrhizal Boletales.</title>
        <authorList>
            <person name="Wu G."/>
            <person name="Miyauchi S."/>
            <person name="Morin E."/>
            <person name="Yang Z.-L."/>
            <person name="Xu J."/>
            <person name="Martin F.M."/>
        </authorList>
    </citation>
    <scope>NUCLEOTIDE SEQUENCE</scope>
    <source>
        <strain evidence="3">BR01</strain>
    </source>
</reference>
<dbReference type="OrthoDB" id="10264956at2759"/>
<dbReference type="Pfam" id="PF11969">
    <property type="entry name" value="DcpS_C"/>
    <property type="match status" value="1"/>
</dbReference>
<keyword evidence="4" id="KW-1185">Reference proteome</keyword>
<dbReference type="InterPro" id="IPR036265">
    <property type="entry name" value="HIT-like_sf"/>
</dbReference>
<dbReference type="InterPro" id="IPR008594">
    <property type="entry name" value="DcpS/DCS2"/>
</dbReference>
<dbReference type="Pfam" id="PF05652">
    <property type="entry name" value="DcpS"/>
    <property type="match status" value="1"/>
</dbReference>
<dbReference type="SUPFAM" id="SSF102860">
    <property type="entry name" value="mRNA decapping enzyme DcpS N-terminal domain"/>
    <property type="match status" value="1"/>
</dbReference>
<evidence type="ECO:0000256" key="2">
    <source>
        <dbReference type="SAM" id="MobiDB-lite"/>
    </source>
</evidence>
<dbReference type="AlphaFoldDB" id="A0A8I3AC92"/>
<accession>A0A8I3AC92</accession>
<organism evidence="3 4">
    <name type="scientific">Boletus reticuloceps</name>
    <dbReference type="NCBI Taxonomy" id="495285"/>
    <lineage>
        <taxon>Eukaryota</taxon>
        <taxon>Fungi</taxon>
        <taxon>Dikarya</taxon>
        <taxon>Basidiomycota</taxon>
        <taxon>Agaricomycotina</taxon>
        <taxon>Agaricomycetes</taxon>
        <taxon>Agaricomycetidae</taxon>
        <taxon>Boletales</taxon>
        <taxon>Boletineae</taxon>
        <taxon>Boletaceae</taxon>
        <taxon>Boletoideae</taxon>
        <taxon>Boletus</taxon>
    </lineage>
</organism>
<dbReference type="EMBL" id="JAGFBS010000009">
    <property type="protein sequence ID" value="KAG6377301.1"/>
    <property type="molecule type" value="Genomic_DNA"/>
</dbReference>
<dbReference type="GO" id="GO:0000932">
    <property type="term" value="C:P-body"/>
    <property type="evidence" value="ECO:0007669"/>
    <property type="project" value="TreeGrafter"/>
</dbReference>
<comment type="similarity">
    <text evidence="1">Belongs to the HIT family.</text>
</comment>
<name>A0A8I3AC92_9AGAM</name>
<evidence type="ECO:0000313" key="3">
    <source>
        <dbReference type="EMBL" id="KAG6377301.1"/>
    </source>
</evidence>
<dbReference type="Gene3D" id="3.30.428.10">
    <property type="entry name" value="HIT-like"/>
    <property type="match status" value="1"/>
</dbReference>
<comment type="caution">
    <text evidence="3">The sequence shown here is derived from an EMBL/GenBank/DDBJ whole genome shotgun (WGS) entry which is preliminary data.</text>
</comment>
<feature type="compositionally biased region" description="Low complexity" evidence="2">
    <location>
        <begin position="46"/>
        <end position="55"/>
    </location>
</feature>
<protein>
    <submittedName>
        <fullName evidence="3">Scavenger mRNA decapping enzyme</fullName>
    </submittedName>
</protein>